<evidence type="ECO:0008006" key="3">
    <source>
        <dbReference type="Google" id="ProtNLM"/>
    </source>
</evidence>
<dbReference type="Proteomes" id="UP001165366">
    <property type="component" value="Unassembled WGS sequence"/>
</dbReference>
<comment type="caution">
    <text evidence="1">The sequence shown here is derived from an EMBL/GenBank/DDBJ whole genome shotgun (WGS) entry which is preliminary data.</text>
</comment>
<accession>A0ABS9K8F0</accession>
<reference evidence="1" key="1">
    <citation type="submission" date="2022-01" db="EMBL/GenBank/DDBJ databases">
        <authorList>
            <person name="Wang Y."/>
        </authorList>
    </citation>
    <scope>NUCLEOTIDE SEQUENCE</scope>
    <source>
        <strain evidence="1">WB101</strain>
    </source>
</reference>
<keyword evidence="2" id="KW-1185">Reference proteome</keyword>
<evidence type="ECO:0000313" key="2">
    <source>
        <dbReference type="Proteomes" id="UP001165366"/>
    </source>
</evidence>
<dbReference type="EMBL" id="JAKLWS010000001">
    <property type="protein sequence ID" value="MCG2587077.1"/>
    <property type="molecule type" value="Genomic_DNA"/>
</dbReference>
<reference evidence="1" key="2">
    <citation type="submission" date="2024-05" db="EMBL/GenBank/DDBJ databases">
        <title>Rhodohalobacter halophilus gen. nov., sp. nov., a moderately halophilic member of the family Balneolaceae.</title>
        <authorList>
            <person name="Xia J."/>
        </authorList>
    </citation>
    <scope>NUCLEOTIDE SEQUENCE</scope>
    <source>
        <strain evidence="1">WB101</strain>
    </source>
</reference>
<organism evidence="1 2">
    <name type="scientific">Rhodohalobacter sulfatireducens</name>
    <dbReference type="NCBI Taxonomy" id="2911366"/>
    <lineage>
        <taxon>Bacteria</taxon>
        <taxon>Pseudomonadati</taxon>
        <taxon>Balneolota</taxon>
        <taxon>Balneolia</taxon>
        <taxon>Balneolales</taxon>
        <taxon>Balneolaceae</taxon>
        <taxon>Rhodohalobacter</taxon>
    </lineage>
</organism>
<name>A0ABS9K8F0_9BACT</name>
<protein>
    <recommendedName>
        <fullName evidence="3">DUF5666 domain-containing protein</fullName>
    </recommendedName>
</protein>
<gene>
    <name evidence="1" type="ORF">L6773_00765</name>
</gene>
<evidence type="ECO:0000313" key="1">
    <source>
        <dbReference type="EMBL" id="MCG2587077.1"/>
    </source>
</evidence>
<sequence length="161" mass="18045">MNIYFKVIGVLICVVFTLNISVFAQKGLGDSNGIARSGELPTIVMLDGTLDHIKTGPCEHTTGRAVIGTHLFIDTEESDELFNVHLGAAYALESFVANLEIGQKVEIQAFQTDGMKPLEFIAKEVTTDSRTLQLRDENLRPFWAGDRNLRDGRPFRRGYRW</sequence>
<proteinExistence type="predicted"/>